<evidence type="ECO:0000313" key="2">
    <source>
        <dbReference type="EMBL" id="MBD3107973.1"/>
    </source>
</evidence>
<sequence>METTSISLNIGDILFQLISLAIPIVFIVLIIYFWRASRQKREQLNRIEEKLEQIQKEKK</sequence>
<evidence type="ECO:0000256" key="1">
    <source>
        <dbReference type="SAM" id="Phobius"/>
    </source>
</evidence>
<keyword evidence="1" id="KW-1133">Transmembrane helix</keyword>
<reference evidence="2" key="1">
    <citation type="submission" date="2020-09" db="EMBL/GenBank/DDBJ databases">
        <title>Bacillus faecalis sp. nov., a moderately halophilic bacterium isolated from cow faeces.</title>
        <authorList>
            <person name="Jiang L."/>
            <person name="Lee J."/>
        </authorList>
    </citation>
    <scope>NUCLEOTIDE SEQUENCE</scope>
    <source>
        <strain evidence="2">AGMB 02131</strain>
    </source>
</reference>
<dbReference type="RefSeq" id="WP_190997515.1">
    <property type="nucleotide sequence ID" value="NZ_JACXSI010000012.1"/>
</dbReference>
<dbReference type="Proteomes" id="UP000602076">
    <property type="component" value="Unassembled WGS sequence"/>
</dbReference>
<protein>
    <submittedName>
        <fullName evidence="2">DUF4083 domain-containing protein</fullName>
    </submittedName>
</protein>
<dbReference type="EMBL" id="JACXSI010000012">
    <property type="protein sequence ID" value="MBD3107973.1"/>
    <property type="molecule type" value="Genomic_DNA"/>
</dbReference>
<keyword evidence="1" id="KW-0472">Membrane</keyword>
<organism evidence="2 3">
    <name type="scientific">Peribacillus faecalis</name>
    <dbReference type="NCBI Taxonomy" id="2772559"/>
    <lineage>
        <taxon>Bacteria</taxon>
        <taxon>Bacillati</taxon>
        <taxon>Bacillota</taxon>
        <taxon>Bacilli</taxon>
        <taxon>Bacillales</taxon>
        <taxon>Bacillaceae</taxon>
        <taxon>Peribacillus</taxon>
    </lineage>
</organism>
<accession>A0A927CUC0</accession>
<name>A0A927CUC0_9BACI</name>
<feature type="transmembrane region" description="Helical" evidence="1">
    <location>
        <begin position="13"/>
        <end position="34"/>
    </location>
</feature>
<keyword evidence="3" id="KW-1185">Reference proteome</keyword>
<comment type="caution">
    <text evidence="2">The sequence shown here is derived from an EMBL/GenBank/DDBJ whole genome shotgun (WGS) entry which is preliminary data.</text>
</comment>
<proteinExistence type="predicted"/>
<gene>
    <name evidence="2" type="ORF">IEO70_06305</name>
</gene>
<evidence type="ECO:0000313" key="3">
    <source>
        <dbReference type="Proteomes" id="UP000602076"/>
    </source>
</evidence>
<keyword evidence="1" id="KW-0812">Transmembrane</keyword>
<dbReference type="AlphaFoldDB" id="A0A927CUC0"/>